<dbReference type="SUPFAM" id="SSF53335">
    <property type="entry name" value="S-adenosyl-L-methionine-dependent methyltransferases"/>
    <property type="match status" value="1"/>
</dbReference>
<organism evidence="6 7">
    <name type="scientific">Desulfosarcina alkanivorans</name>
    <dbReference type="NCBI Taxonomy" id="571177"/>
    <lineage>
        <taxon>Bacteria</taxon>
        <taxon>Pseudomonadati</taxon>
        <taxon>Thermodesulfobacteriota</taxon>
        <taxon>Desulfobacteria</taxon>
        <taxon>Desulfobacterales</taxon>
        <taxon>Desulfosarcinaceae</taxon>
        <taxon>Desulfosarcina</taxon>
    </lineage>
</organism>
<dbReference type="InterPro" id="IPR005271">
    <property type="entry name" value="CmoA"/>
</dbReference>
<dbReference type="InterPro" id="IPR041698">
    <property type="entry name" value="Methyltransf_25"/>
</dbReference>
<evidence type="ECO:0000256" key="1">
    <source>
        <dbReference type="ARBA" id="ARBA00022679"/>
    </source>
</evidence>
<gene>
    <name evidence="3 6" type="primary">cmoA</name>
    <name evidence="6" type="ORF">DSCA_34680</name>
</gene>
<feature type="binding site" evidence="3">
    <location>
        <position position="198"/>
    </location>
    <ligand>
        <name>S-adenosyl-L-methionine</name>
        <dbReference type="ChEBI" id="CHEBI:59789"/>
    </ligand>
</feature>
<dbReference type="Proteomes" id="UP000427906">
    <property type="component" value="Chromosome"/>
</dbReference>
<reference evidence="6 7" key="1">
    <citation type="submission" date="2019-11" db="EMBL/GenBank/DDBJ databases">
        <title>Comparative genomics of hydrocarbon-degrading Desulfosarcina strains.</title>
        <authorList>
            <person name="Watanabe M."/>
            <person name="Kojima H."/>
            <person name="Fukui M."/>
        </authorList>
    </citation>
    <scope>NUCLEOTIDE SEQUENCE [LARGE SCALE GENOMIC DNA]</scope>
    <source>
        <strain evidence="6 7">PL12</strain>
    </source>
</reference>
<keyword evidence="2 3" id="KW-0949">S-adenosyl-L-methionine</keyword>
<comment type="caution">
    <text evidence="3">Lacks conserved residue(s) required for the propagation of feature annotation.</text>
</comment>
<dbReference type="GO" id="GO:0016743">
    <property type="term" value="F:carboxyl- or carbamoyltransferase activity"/>
    <property type="evidence" value="ECO:0007669"/>
    <property type="project" value="UniProtKB-UniRule"/>
</dbReference>
<dbReference type="GO" id="GO:0002098">
    <property type="term" value="P:tRNA wobble uridine modification"/>
    <property type="evidence" value="ECO:0007669"/>
    <property type="project" value="InterPro"/>
</dbReference>
<comment type="function">
    <text evidence="3">Catalyzes the conversion of S-adenosyl-L-methionine (SAM) to carboxy-S-adenosyl-L-methionine (Cx-SAM).</text>
</comment>
<evidence type="ECO:0000256" key="4">
    <source>
        <dbReference type="PIRSR" id="PIRSR006325-1"/>
    </source>
</evidence>
<comment type="similarity">
    <text evidence="3">Belongs to the class I-like SAM-binding methyltransferase superfamily. Cx-SAM synthase family.</text>
</comment>
<evidence type="ECO:0000256" key="3">
    <source>
        <dbReference type="HAMAP-Rule" id="MF_01589"/>
    </source>
</evidence>
<evidence type="ECO:0000313" key="6">
    <source>
        <dbReference type="EMBL" id="BBO69538.1"/>
    </source>
</evidence>
<dbReference type="CDD" id="cd02440">
    <property type="entry name" value="AdoMet_MTases"/>
    <property type="match status" value="1"/>
</dbReference>
<comment type="catalytic activity">
    <reaction evidence="3">
        <text>prephenate + S-adenosyl-L-methionine = carboxy-S-adenosyl-L-methionine + 3-phenylpyruvate + H2O</text>
        <dbReference type="Rhea" id="RHEA:51692"/>
        <dbReference type="ChEBI" id="CHEBI:15377"/>
        <dbReference type="ChEBI" id="CHEBI:18005"/>
        <dbReference type="ChEBI" id="CHEBI:29934"/>
        <dbReference type="ChEBI" id="CHEBI:59789"/>
        <dbReference type="ChEBI" id="CHEBI:134278"/>
    </reaction>
</comment>
<dbReference type="Pfam" id="PF13649">
    <property type="entry name" value="Methyltransf_25"/>
    <property type="match status" value="1"/>
</dbReference>
<dbReference type="KEGG" id="dalk:DSCA_34680"/>
<evidence type="ECO:0000259" key="5">
    <source>
        <dbReference type="Pfam" id="PF13649"/>
    </source>
</evidence>
<dbReference type="Gene3D" id="3.40.50.150">
    <property type="entry name" value="Vaccinia Virus protein VP39"/>
    <property type="match status" value="1"/>
</dbReference>
<dbReference type="PIRSF" id="PIRSF006325">
    <property type="entry name" value="MeTrfase_bac"/>
    <property type="match status" value="1"/>
</dbReference>
<feature type="domain" description="Methyltransferase" evidence="5">
    <location>
        <begin position="61"/>
        <end position="157"/>
    </location>
</feature>
<dbReference type="HAMAP" id="MF_01589">
    <property type="entry name" value="Cx_SAM_synthase"/>
    <property type="match status" value="1"/>
</dbReference>
<feature type="binding site" evidence="3">
    <location>
        <begin position="116"/>
        <end position="117"/>
    </location>
    <ligand>
        <name>S-adenosyl-L-methionine</name>
        <dbReference type="ChEBI" id="CHEBI:59789"/>
    </ligand>
</feature>
<feature type="binding site" evidence="3 4">
    <location>
        <position position="38"/>
    </location>
    <ligand>
        <name>S-adenosyl-L-methionine</name>
        <dbReference type="ChEBI" id="CHEBI:59789"/>
    </ligand>
</feature>
<dbReference type="OrthoDB" id="5386938at2"/>
<dbReference type="InterPro" id="IPR029063">
    <property type="entry name" value="SAM-dependent_MTases_sf"/>
</dbReference>
<keyword evidence="1 3" id="KW-0808">Transferase</keyword>
<dbReference type="PANTHER" id="PTHR43861:SF2">
    <property type="entry name" value="CARBOXY-S-ADENOSYL-L-METHIONINE SYNTHASE"/>
    <property type="match status" value="1"/>
</dbReference>
<protein>
    <recommendedName>
        <fullName evidence="3">Carboxy-S-adenosyl-L-methionine synthase</fullName>
        <shortName evidence="3">Cx-SAM synthase</shortName>
        <ecNumber evidence="3">2.1.3.-</ecNumber>
    </recommendedName>
</protein>
<feature type="binding site" evidence="3 4">
    <location>
        <position position="131"/>
    </location>
    <ligand>
        <name>S-adenosyl-L-methionine</name>
        <dbReference type="ChEBI" id="CHEBI:59789"/>
    </ligand>
</feature>
<dbReference type="NCBIfam" id="TIGR00740">
    <property type="entry name" value="carboxy-S-adenosyl-L-methionine synthase CmoA"/>
    <property type="match status" value="1"/>
</dbReference>
<dbReference type="EMBL" id="AP021874">
    <property type="protein sequence ID" value="BBO69538.1"/>
    <property type="molecule type" value="Genomic_DNA"/>
</dbReference>
<dbReference type="RefSeq" id="WP_155317567.1">
    <property type="nucleotide sequence ID" value="NZ_AP021874.1"/>
</dbReference>
<dbReference type="AlphaFoldDB" id="A0A5K7YL46"/>
<dbReference type="EC" id="2.1.3.-" evidence="3"/>
<proteinExistence type="inferred from homology"/>
<name>A0A5K7YL46_9BACT</name>
<sequence>MDRDTIYRSPQTPVPPFEFNREVADVFDDMIHRSVPMYAEIIRRQAQLIEGSCRPGSRLYDLGCSTGNLALALCERMPPGSFQMTAVDSSVPMLDIFQKRLEAAGRSDDVTPVCRDVRRVDMLPASAVVVNFTLQFIPPPDRDALLQRIYHALEPGGRLLFSEKIIHPNPGLSELQVGYYYRFKRENGYSEMEISQKREALENVLVPETLDAHHDRLHRCGFSGIDVWLKWFNFCSWICIK</sequence>
<evidence type="ECO:0000313" key="7">
    <source>
        <dbReference type="Proteomes" id="UP000427906"/>
    </source>
</evidence>
<accession>A0A5K7YL46</accession>
<evidence type="ECO:0000256" key="2">
    <source>
        <dbReference type="ARBA" id="ARBA00022691"/>
    </source>
</evidence>
<dbReference type="GO" id="GO:1904047">
    <property type="term" value="F:S-adenosyl-L-methionine binding"/>
    <property type="evidence" value="ECO:0007669"/>
    <property type="project" value="UniProtKB-UniRule"/>
</dbReference>
<dbReference type="PANTHER" id="PTHR43861">
    <property type="entry name" value="TRANS-ACONITATE 2-METHYLTRANSFERASE-RELATED"/>
    <property type="match status" value="1"/>
</dbReference>
<feature type="binding site" evidence="3 4">
    <location>
        <begin position="63"/>
        <end position="65"/>
    </location>
    <ligand>
        <name>S-adenosyl-L-methionine</name>
        <dbReference type="ChEBI" id="CHEBI:59789"/>
    </ligand>
</feature>
<keyword evidence="7" id="KW-1185">Reference proteome</keyword>